<dbReference type="InterPro" id="IPR002502">
    <property type="entry name" value="Amidase_domain"/>
</dbReference>
<dbReference type="SUPFAM" id="SSF51261">
    <property type="entry name" value="Duplicated hybrid motif"/>
    <property type="match status" value="1"/>
</dbReference>
<dbReference type="GO" id="GO:0004222">
    <property type="term" value="F:metalloendopeptidase activity"/>
    <property type="evidence" value="ECO:0007669"/>
    <property type="project" value="TreeGrafter"/>
</dbReference>
<dbReference type="SUPFAM" id="SSF55846">
    <property type="entry name" value="N-acetylmuramoyl-L-alanine amidase-like"/>
    <property type="match status" value="1"/>
</dbReference>
<evidence type="ECO:0000256" key="1">
    <source>
        <dbReference type="SAM" id="MobiDB-lite"/>
    </source>
</evidence>
<dbReference type="InterPro" id="IPR036505">
    <property type="entry name" value="Amidase/PGRP_sf"/>
</dbReference>
<feature type="domain" description="N-acetylmuramoyl-L-alanine amidase" evidence="2">
    <location>
        <begin position="424"/>
        <end position="577"/>
    </location>
</feature>
<dbReference type="Gene3D" id="3.40.80.10">
    <property type="entry name" value="Peptidoglycan recognition protein-like"/>
    <property type="match status" value="1"/>
</dbReference>
<organism evidence="3 4">
    <name type="scientific">Corynebacterium xerosis</name>
    <dbReference type="NCBI Taxonomy" id="1725"/>
    <lineage>
        <taxon>Bacteria</taxon>
        <taxon>Bacillati</taxon>
        <taxon>Actinomycetota</taxon>
        <taxon>Actinomycetes</taxon>
        <taxon>Mycobacteriales</taxon>
        <taxon>Corynebacteriaceae</taxon>
        <taxon>Corynebacterium</taxon>
    </lineage>
</organism>
<name>A0A2N6T282_9CORY</name>
<dbReference type="EMBL" id="PNHF01000001">
    <property type="protein sequence ID" value="PMC63440.1"/>
    <property type="molecule type" value="Genomic_DNA"/>
</dbReference>
<feature type="region of interest" description="Disordered" evidence="1">
    <location>
        <begin position="371"/>
        <end position="403"/>
    </location>
</feature>
<proteinExistence type="predicted"/>
<dbReference type="GO" id="GO:0008745">
    <property type="term" value="F:N-acetylmuramoyl-L-alanine amidase activity"/>
    <property type="evidence" value="ECO:0007669"/>
    <property type="project" value="InterPro"/>
</dbReference>
<reference evidence="3 4" key="1">
    <citation type="submission" date="2017-09" db="EMBL/GenBank/DDBJ databases">
        <title>Bacterial strain isolated from the female urinary microbiota.</title>
        <authorList>
            <person name="Thomas-White K."/>
            <person name="Kumar N."/>
            <person name="Forster S."/>
            <person name="Putonti C."/>
            <person name="Lawley T."/>
            <person name="Wolfe A.J."/>
        </authorList>
    </citation>
    <scope>NUCLEOTIDE SEQUENCE [LARGE SCALE GENOMIC DNA]</scope>
    <source>
        <strain evidence="3 4">UMB0908</strain>
    </source>
</reference>
<dbReference type="Pfam" id="PF01510">
    <property type="entry name" value="Amidase_2"/>
    <property type="match status" value="1"/>
</dbReference>
<feature type="compositionally biased region" description="Polar residues" evidence="1">
    <location>
        <begin position="371"/>
        <end position="387"/>
    </location>
</feature>
<gene>
    <name evidence="3" type="ORF">CJ204_01055</name>
</gene>
<dbReference type="Gene3D" id="3.20.20.80">
    <property type="entry name" value="Glycosidases"/>
    <property type="match status" value="1"/>
</dbReference>
<evidence type="ECO:0000259" key="2">
    <source>
        <dbReference type="SMART" id="SM00644"/>
    </source>
</evidence>
<dbReference type="RefSeq" id="WP_102211798.1">
    <property type="nucleotide sequence ID" value="NZ_PNHF01000001.1"/>
</dbReference>
<dbReference type="PANTHER" id="PTHR21666">
    <property type="entry name" value="PEPTIDASE-RELATED"/>
    <property type="match status" value="1"/>
</dbReference>
<dbReference type="Proteomes" id="UP000235363">
    <property type="component" value="Unassembled WGS sequence"/>
</dbReference>
<protein>
    <recommendedName>
        <fullName evidence="2">N-acetylmuramoyl-L-alanine amidase domain-containing protein</fullName>
    </recommendedName>
</protein>
<dbReference type="Pfam" id="PF08924">
    <property type="entry name" value="Rv2525c_GlyHyd-like"/>
    <property type="match status" value="1"/>
</dbReference>
<dbReference type="Pfam" id="PF01551">
    <property type="entry name" value="Peptidase_M23"/>
    <property type="match status" value="1"/>
</dbReference>
<dbReference type="InterPro" id="IPR011055">
    <property type="entry name" value="Dup_hybrid_motif"/>
</dbReference>
<comment type="caution">
    <text evidence="3">The sequence shown here is derived from an EMBL/GenBank/DDBJ whole genome shotgun (WGS) entry which is preliminary data.</text>
</comment>
<dbReference type="AlphaFoldDB" id="A0A2N6T282"/>
<dbReference type="SMART" id="SM00644">
    <property type="entry name" value="Ami_2"/>
    <property type="match status" value="1"/>
</dbReference>
<dbReference type="Gene3D" id="2.70.70.10">
    <property type="entry name" value="Glucose Permease (Domain IIA)"/>
    <property type="match status" value="1"/>
</dbReference>
<evidence type="ECO:0000313" key="4">
    <source>
        <dbReference type="Proteomes" id="UP000235363"/>
    </source>
</evidence>
<dbReference type="CDD" id="cd12797">
    <property type="entry name" value="M23_peptidase"/>
    <property type="match status" value="1"/>
</dbReference>
<dbReference type="InterPro" id="IPR015020">
    <property type="entry name" value="Rv2525c-like_Glyco_Hydro-like"/>
</dbReference>
<feature type="region of interest" description="Disordered" evidence="1">
    <location>
        <begin position="125"/>
        <end position="154"/>
    </location>
</feature>
<sequence length="678" mass="72736">MSRLTHPMKAGTYTVSSGYGPRWGTHHNGVDFAAPVGTPIYAAADGVVVQGRDRAQGTVEGFGSWIWIDSQESVGLDFIYGHVKHAGIVVKRGDRVRAGQMIGVVGNEGQSTGPHLHFECWGPPGRIGGKHRDPAPLLDGAPEPDGAPAPKPHATVIDTAARPPAPSVIKAAGHIGHVVYVSPDRTRGSLPGKPVSRAHVDAMRAAGLSVAAVWQYGKDGGDAPPDFRRGHDGGVADARAADKKLDELGLNDWPVFFAVDVDIDPDTDHRSWEQIRAYMRGAASAIGRDRVGIYGGWKVVEGACRDGLIANLHEAGKQLAWQTLSWSAGRIHSAAVLYQRVIDTARNPGPKVGGVTVDVNDVLHPYWGQLPRSQAHTGTTPGSVTVTKPKEQNTMKPNPKWRGDPTFLPELLRLFGVEVVEHPGWRERGQGDFTDIVGVMCHHTGAANTSPKIIAEGHSALRGLLSQIHLSPTGVATICGAGIAYHAGEADPGRGGPAGQGYVTRPSASGPKSYTTGNARMIGIEAQHSGNPKDPWPEAQMEAYARICAALCWFLGWGTDHVVAHKEYAPSRKVDPTFPMEGFRRRVQWLLDNPPINDTTSPAPAPAPVPKEDTVILNEKIRSIINPTIELNLATLFALLDAYAWEQRAAMKHLYSELGLDYDTTIAAAVAADREEKK</sequence>
<dbReference type="InterPro" id="IPR016047">
    <property type="entry name" value="M23ase_b-sheet_dom"/>
</dbReference>
<evidence type="ECO:0000313" key="3">
    <source>
        <dbReference type="EMBL" id="PMC63440.1"/>
    </source>
</evidence>
<dbReference type="InterPro" id="IPR050570">
    <property type="entry name" value="Cell_wall_metabolism_enzyme"/>
</dbReference>
<dbReference type="GO" id="GO:0009253">
    <property type="term" value="P:peptidoglycan catabolic process"/>
    <property type="evidence" value="ECO:0007669"/>
    <property type="project" value="InterPro"/>
</dbReference>
<accession>A0A2N6T282</accession>
<dbReference type="PANTHER" id="PTHR21666:SF270">
    <property type="entry name" value="MUREIN HYDROLASE ACTIVATOR ENVC"/>
    <property type="match status" value="1"/>
</dbReference>